<feature type="compositionally biased region" description="Basic and acidic residues" evidence="1">
    <location>
        <begin position="326"/>
        <end position="364"/>
    </location>
</feature>
<feature type="compositionally biased region" description="Basic residues" evidence="1">
    <location>
        <begin position="316"/>
        <end position="325"/>
    </location>
</feature>
<evidence type="ECO:0000313" key="2">
    <source>
        <dbReference type="EMBL" id="EJK71304.1"/>
    </source>
</evidence>
<dbReference type="EMBL" id="AGNL01007411">
    <property type="protein sequence ID" value="EJK71304.1"/>
    <property type="molecule type" value="Genomic_DNA"/>
</dbReference>
<name>K0T2C0_THAOC</name>
<sequence>HNHKEHNHGQHSDGAAEVVTQEAKPEIVNEPGLVLQEAEPEIVSQEAAEPGLIYEDAASEVVSQSEGAGVEPEHYHEHDGHVHDRNDHTSSGHNTVHQHDHDRNQNKTHDGSGSTVLQTDDIEATKQKYWNEALAVVAESSSKCSITLPNGSQIYAPCHGDEPENTHVVTSETAEEKEEDEKITSWFADHGVKPVATVHAKPVEHARPAGEDDPTLVVDVHPDAIPEGLEAHTVVHATASGKEKVKYVKAEPVVTTVDGKHAVHGTPVEGTTGTQVTATAHAVPVSASAPRQDEQEQERSSGGSGAGTTLIVLGVRPRRGGRRVRRPDVPEEARARLPQEGRRQLRIEPRQQPRPGREEREALHGRRQPRRRRDGVRMRDR</sequence>
<dbReference type="Proteomes" id="UP000266841">
    <property type="component" value="Unassembled WGS sequence"/>
</dbReference>
<proteinExistence type="predicted"/>
<feature type="compositionally biased region" description="Basic and acidic residues" evidence="1">
    <location>
        <begin position="71"/>
        <end position="90"/>
    </location>
</feature>
<feature type="region of interest" description="Disordered" evidence="1">
    <location>
        <begin position="285"/>
        <end position="381"/>
    </location>
</feature>
<comment type="caution">
    <text evidence="2">The sequence shown here is derived from an EMBL/GenBank/DDBJ whole genome shotgun (WGS) entry which is preliminary data.</text>
</comment>
<feature type="region of interest" description="Disordered" evidence="1">
    <location>
        <begin position="1"/>
        <end position="23"/>
    </location>
</feature>
<feature type="region of interest" description="Disordered" evidence="1">
    <location>
        <begin position="46"/>
        <end position="115"/>
    </location>
</feature>
<dbReference type="AlphaFoldDB" id="K0T2C0"/>
<keyword evidence="3" id="KW-1185">Reference proteome</keyword>
<protein>
    <submittedName>
        <fullName evidence="2">Uncharacterized protein</fullName>
    </submittedName>
</protein>
<reference evidence="2 3" key="1">
    <citation type="journal article" date="2012" name="Genome Biol.">
        <title>Genome and low-iron response of an oceanic diatom adapted to chronic iron limitation.</title>
        <authorList>
            <person name="Lommer M."/>
            <person name="Specht M."/>
            <person name="Roy A.S."/>
            <person name="Kraemer L."/>
            <person name="Andreson R."/>
            <person name="Gutowska M.A."/>
            <person name="Wolf J."/>
            <person name="Bergner S.V."/>
            <person name="Schilhabel M.B."/>
            <person name="Klostermeier U.C."/>
            <person name="Beiko R.G."/>
            <person name="Rosenstiel P."/>
            <person name="Hippler M."/>
            <person name="Laroche J."/>
        </authorList>
    </citation>
    <scope>NUCLEOTIDE SEQUENCE [LARGE SCALE GENOMIC DNA]</scope>
    <source>
        <strain evidence="2 3">CCMP1005</strain>
    </source>
</reference>
<organism evidence="2 3">
    <name type="scientific">Thalassiosira oceanica</name>
    <name type="common">Marine diatom</name>
    <dbReference type="NCBI Taxonomy" id="159749"/>
    <lineage>
        <taxon>Eukaryota</taxon>
        <taxon>Sar</taxon>
        <taxon>Stramenopiles</taxon>
        <taxon>Ochrophyta</taxon>
        <taxon>Bacillariophyta</taxon>
        <taxon>Coscinodiscophyceae</taxon>
        <taxon>Thalassiosirophycidae</taxon>
        <taxon>Thalassiosirales</taxon>
        <taxon>Thalassiosiraceae</taxon>
        <taxon>Thalassiosira</taxon>
    </lineage>
</organism>
<gene>
    <name evidence="2" type="ORF">THAOC_07277</name>
</gene>
<feature type="compositionally biased region" description="Basic residues" evidence="1">
    <location>
        <begin position="365"/>
        <end position="374"/>
    </location>
</feature>
<evidence type="ECO:0000256" key="1">
    <source>
        <dbReference type="SAM" id="MobiDB-lite"/>
    </source>
</evidence>
<feature type="non-terminal residue" evidence="2">
    <location>
        <position position="1"/>
    </location>
</feature>
<accession>K0T2C0</accession>
<feature type="compositionally biased region" description="Basic and acidic residues" evidence="1">
    <location>
        <begin position="97"/>
        <end position="110"/>
    </location>
</feature>
<evidence type="ECO:0000313" key="3">
    <source>
        <dbReference type="Proteomes" id="UP000266841"/>
    </source>
</evidence>